<comment type="caution">
    <text evidence="2">The sequence shown here is derived from an EMBL/GenBank/DDBJ whole genome shotgun (WGS) entry which is preliminary data.</text>
</comment>
<evidence type="ECO:0000313" key="3">
    <source>
        <dbReference type="Proteomes" id="UP000248057"/>
    </source>
</evidence>
<dbReference type="Pfam" id="PF13443">
    <property type="entry name" value="HTH_26"/>
    <property type="match status" value="1"/>
</dbReference>
<accession>A0A2V3Y4Y8</accession>
<protein>
    <submittedName>
        <fullName evidence="2">Putative transcriptional regulator</fullName>
    </submittedName>
</protein>
<dbReference type="SUPFAM" id="SSF47413">
    <property type="entry name" value="lambda repressor-like DNA-binding domains"/>
    <property type="match status" value="1"/>
</dbReference>
<evidence type="ECO:0000313" key="2">
    <source>
        <dbReference type="EMBL" id="PXX52036.1"/>
    </source>
</evidence>
<dbReference type="Proteomes" id="UP000248057">
    <property type="component" value="Unassembled WGS sequence"/>
</dbReference>
<dbReference type="EMBL" id="QJKD01000008">
    <property type="protein sequence ID" value="PXX52036.1"/>
    <property type="molecule type" value="Genomic_DNA"/>
</dbReference>
<feature type="domain" description="HTH cro/C1-type" evidence="1">
    <location>
        <begin position="11"/>
        <end position="71"/>
    </location>
</feature>
<keyword evidence="3" id="KW-1185">Reference proteome</keyword>
<evidence type="ECO:0000259" key="1">
    <source>
        <dbReference type="Pfam" id="PF13443"/>
    </source>
</evidence>
<dbReference type="InterPro" id="IPR010982">
    <property type="entry name" value="Lambda_DNA-bd_dom_sf"/>
</dbReference>
<organism evidence="2 3">
    <name type="scientific">Hungatella effluvii</name>
    <dbReference type="NCBI Taxonomy" id="1096246"/>
    <lineage>
        <taxon>Bacteria</taxon>
        <taxon>Bacillati</taxon>
        <taxon>Bacillota</taxon>
        <taxon>Clostridia</taxon>
        <taxon>Lachnospirales</taxon>
        <taxon>Lachnospiraceae</taxon>
        <taxon>Hungatella</taxon>
    </lineage>
</organism>
<proteinExistence type="predicted"/>
<dbReference type="InterPro" id="IPR001387">
    <property type="entry name" value="Cro/C1-type_HTH"/>
</dbReference>
<name>A0A2V3Y4Y8_9FIRM</name>
<dbReference type="GO" id="GO:0003677">
    <property type="term" value="F:DNA binding"/>
    <property type="evidence" value="ECO:0007669"/>
    <property type="project" value="InterPro"/>
</dbReference>
<reference evidence="2 3" key="1">
    <citation type="submission" date="2018-05" db="EMBL/GenBank/DDBJ databases">
        <title>Genomic Encyclopedia of Type Strains, Phase IV (KMG-IV): sequencing the most valuable type-strain genomes for metagenomic binning, comparative biology and taxonomic classification.</title>
        <authorList>
            <person name="Goeker M."/>
        </authorList>
    </citation>
    <scope>NUCLEOTIDE SEQUENCE [LARGE SCALE GENOMIC DNA]</scope>
    <source>
        <strain evidence="2 3">DSM 24995</strain>
    </source>
</reference>
<dbReference type="Gene3D" id="1.10.260.40">
    <property type="entry name" value="lambda repressor-like DNA-binding domains"/>
    <property type="match status" value="1"/>
</dbReference>
<gene>
    <name evidence="2" type="ORF">DFR60_108121</name>
</gene>
<sequence>MEEDYGRLQIHLAELMEKAGYNKNNLSHKAVMNWKQIDNYYNNTITRLDTFVLCKLCKALDCGIEDLLEYISPEKAE</sequence>
<dbReference type="AlphaFoldDB" id="A0A2V3Y4Y8"/>
<dbReference type="GeneID" id="86062525"/>
<dbReference type="RefSeq" id="WP_110323848.1">
    <property type="nucleotide sequence ID" value="NZ_QJKD01000008.1"/>
</dbReference>